<proteinExistence type="predicted"/>
<gene>
    <name evidence="2" type="ORF">H6G24_32760</name>
</gene>
<evidence type="ECO:0000256" key="1">
    <source>
        <dbReference type="SAM" id="MobiDB-lite"/>
    </source>
</evidence>
<evidence type="ECO:0000313" key="3">
    <source>
        <dbReference type="Proteomes" id="UP000658514"/>
    </source>
</evidence>
<dbReference type="Proteomes" id="UP000658514">
    <property type="component" value="Unassembled WGS sequence"/>
</dbReference>
<dbReference type="EMBL" id="JACJQH010000079">
    <property type="protein sequence ID" value="MBD2200185.1"/>
    <property type="molecule type" value="Genomic_DNA"/>
</dbReference>
<keyword evidence="3" id="KW-1185">Reference proteome</keyword>
<feature type="region of interest" description="Disordered" evidence="1">
    <location>
        <begin position="42"/>
        <end position="96"/>
    </location>
</feature>
<dbReference type="PROSITE" id="PS51257">
    <property type="entry name" value="PROKAR_LIPOPROTEIN"/>
    <property type="match status" value="1"/>
</dbReference>
<reference evidence="2 3" key="1">
    <citation type="journal article" date="2020" name="ISME J.">
        <title>Comparative genomics reveals insights into cyanobacterial evolution and habitat adaptation.</title>
        <authorList>
            <person name="Chen M.Y."/>
            <person name="Teng W.K."/>
            <person name="Zhao L."/>
            <person name="Hu C.X."/>
            <person name="Zhou Y.K."/>
            <person name="Han B.P."/>
            <person name="Song L.R."/>
            <person name="Shu W.S."/>
        </authorList>
    </citation>
    <scope>NUCLEOTIDE SEQUENCE [LARGE SCALE GENOMIC DNA]</scope>
    <source>
        <strain evidence="2 3">FACHB-288</strain>
    </source>
</reference>
<organism evidence="2 3">
    <name type="scientific">Calothrix parietina FACHB-288</name>
    <dbReference type="NCBI Taxonomy" id="2692896"/>
    <lineage>
        <taxon>Bacteria</taxon>
        <taxon>Bacillati</taxon>
        <taxon>Cyanobacteriota</taxon>
        <taxon>Cyanophyceae</taxon>
        <taxon>Nostocales</taxon>
        <taxon>Calotrichaceae</taxon>
        <taxon>Calothrix</taxon>
    </lineage>
</organism>
<accession>A0ABR8ALR0</accession>
<protein>
    <submittedName>
        <fullName evidence="2">DUF928 domain-containing protein</fullName>
    </submittedName>
</protein>
<name>A0ABR8ALR0_9CYAN</name>
<evidence type="ECO:0000313" key="2">
    <source>
        <dbReference type="EMBL" id="MBD2200185.1"/>
    </source>
</evidence>
<sequence>MKFKQKRWTKLGLRPLQQLILAFILPLLFGCDQNLLIMASSSEAQPAPTPRQKPNPSPSKTQRRKQFIFKSANDGASGKREGAATRGCSSDNNKPRLTGLIPGKNMGLTMSDRPTFWFYVPYLASSTTPVEFKLTNFDDKEIYKQNLQLKNTPGIISITLPKNAPALELDQNYEWSLGINCDSRIDNVNGRIKRVKASAEVTKQLQENRGRDRLLVYAENSFWYETLTGLIELRRQNPQDEGLKEDWENLLKSNEIGLENLASEPIVPCCKPK</sequence>
<dbReference type="InterPro" id="IPR010328">
    <property type="entry name" value="DUF928"/>
</dbReference>
<feature type="compositionally biased region" description="Pro residues" evidence="1">
    <location>
        <begin position="47"/>
        <end position="57"/>
    </location>
</feature>
<dbReference type="RefSeq" id="WP_190550744.1">
    <property type="nucleotide sequence ID" value="NZ_CAWPNO010000116.1"/>
</dbReference>
<dbReference type="Pfam" id="PF06051">
    <property type="entry name" value="DUF928"/>
    <property type="match status" value="1"/>
</dbReference>
<comment type="caution">
    <text evidence="2">The sequence shown here is derived from an EMBL/GenBank/DDBJ whole genome shotgun (WGS) entry which is preliminary data.</text>
</comment>